<feature type="transmembrane region" description="Helical" evidence="2">
    <location>
        <begin position="124"/>
        <end position="149"/>
    </location>
</feature>
<evidence type="ECO:0000313" key="3">
    <source>
        <dbReference type="EMBL" id="KAE9399304.1"/>
    </source>
</evidence>
<sequence>MSIRNLSRTLSIFRALRILIFAVCVLFSVACTTIFAIYLLREWNDFDLPSRIIVTALTAIHCLGAIMLYLMIVVRFRVWLDAARVSIYLSLVTGGAVLFISGHARLPCSDSGIEHMCSQLTLSVVIASCAISGLMLFYSIVLWIVACIVPRPLLAKAPDDIMEEGLHTVNSRSSLIPTTEKSRPQASLSTDRGYGNSQFGRPVQGLARQHAPQPLNLTEGTALRPAFSYTVTASPAPTSSLSTPMSSEMRYTTPLITHPYANADSTPASPWFDSYRRGLSPTSVPSAVSSTHDSSRIPYPASRPSRPLPSVENSGTAAAQINLPPTSIARSATAQSAPPYLAVPSQALASRPFPNPFMDPISRSTTPGTPSTISSGAQVPIKSQSVSLSFGSRGFPLPPSYNVTPWSAESNSSASSTASQTPPGTPGTPLSLRPGVRSTKQSWPSVTDSPRPLSFGSIAASFHSTGTVIPSPPAPAAHLPPHPRLQTHLESTPSPGALYGEPGIASPLRAVTTPMSAKTFRSQFLPTDIPDWLASEHKNDVQ</sequence>
<reference evidence="3" key="1">
    <citation type="journal article" date="2019" name="Environ. Microbiol.">
        <title>Fungal ecological strategies reflected in gene transcription - a case study of two litter decomposers.</title>
        <authorList>
            <person name="Barbi F."/>
            <person name="Kohler A."/>
            <person name="Barry K."/>
            <person name="Baskaran P."/>
            <person name="Daum C."/>
            <person name="Fauchery L."/>
            <person name="Ihrmark K."/>
            <person name="Kuo A."/>
            <person name="LaButti K."/>
            <person name="Lipzen A."/>
            <person name="Morin E."/>
            <person name="Grigoriev I.V."/>
            <person name="Henrissat B."/>
            <person name="Lindahl B."/>
            <person name="Martin F."/>
        </authorList>
    </citation>
    <scope>NUCLEOTIDE SEQUENCE</scope>
    <source>
        <strain evidence="3">JB14</strain>
    </source>
</reference>
<feature type="region of interest" description="Disordered" evidence="1">
    <location>
        <begin position="172"/>
        <end position="194"/>
    </location>
</feature>
<feature type="region of interest" description="Disordered" evidence="1">
    <location>
        <begin position="279"/>
        <end position="315"/>
    </location>
</feature>
<dbReference type="EMBL" id="ML769471">
    <property type="protein sequence ID" value="KAE9399304.1"/>
    <property type="molecule type" value="Genomic_DNA"/>
</dbReference>
<feature type="transmembrane region" description="Helical" evidence="2">
    <location>
        <begin position="85"/>
        <end position="104"/>
    </location>
</feature>
<feature type="region of interest" description="Disordered" evidence="1">
    <location>
        <begin position="351"/>
        <end position="380"/>
    </location>
</feature>
<name>A0A6A4HQK5_9AGAR</name>
<evidence type="ECO:0000313" key="4">
    <source>
        <dbReference type="Proteomes" id="UP000799118"/>
    </source>
</evidence>
<evidence type="ECO:0000256" key="2">
    <source>
        <dbReference type="SAM" id="Phobius"/>
    </source>
</evidence>
<feature type="compositionally biased region" description="Low complexity" evidence="1">
    <location>
        <begin position="360"/>
        <end position="376"/>
    </location>
</feature>
<dbReference type="Proteomes" id="UP000799118">
    <property type="component" value="Unassembled WGS sequence"/>
</dbReference>
<protein>
    <submittedName>
        <fullName evidence="3">Uncharacterized protein</fullName>
    </submittedName>
</protein>
<evidence type="ECO:0000256" key="1">
    <source>
        <dbReference type="SAM" id="MobiDB-lite"/>
    </source>
</evidence>
<gene>
    <name evidence="3" type="ORF">BT96DRAFT_694513</name>
</gene>
<feature type="compositionally biased region" description="Polar residues" evidence="1">
    <location>
        <begin position="438"/>
        <end position="448"/>
    </location>
</feature>
<organism evidence="3 4">
    <name type="scientific">Gymnopus androsaceus JB14</name>
    <dbReference type="NCBI Taxonomy" id="1447944"/>
    <lineage>
        <taxon>Eukaryota</taxon>
        <taxon>Fungi</taxon>
        <taxon>Dikarya</taxon>
        <taxon>Basidiomycota</taxon>
        <taxon>Agaricomycotina</taxon>
        <taxon>Agaricomycetes</taxon>
        <taxon>Agaricomycetidae</taxon>
        <taxon>Agaricales</taxon>
        <taxon>Marasmiineae</taxon>
        <taxon>Omphalotaceae</taxon>
        <taxon>Gymnopus</taxon>
    </lineage>
</organism>
<keyword evidence="2" id="KW-1133">Transmembrane helix</keyword>
<dbReference type="AlphaFoldDB" id="A0A6A4HQK5"/>
<feature type="transmembrane region" description="Helical" evidence="2">
    <location>
        <begin position="12"/>
        <end position="40"/>
    </location>
</feature>
<proteinExistence type="predicted"/>
<feature type="region of interest" description="Disordered" evidence="1">
    <location>
        <begin position="406"/>
        <end position="450"/>
    </location>
</feature>
<dbReference type="PROSITE" id="PS51257">
    <property type="entry name" value="PROKAR_LIPOPROTEIN"/>
    <property type="match status" value="1"/>
</dbReference>
<feature type="transmembrane region" description="Helical" evidence="2">
    <location>
        <begin position="52"/>
        <end position="73"/>
    </location>
</feature>
<keyword evidence="2" id="KW-0812">Transmembrane</keyword>
<dbReference type="OrthoDB" id="2666783at2759"/>
<keyword evidence="2" id="KW-0472">Membrane</keyword>
<accession>A0A6A4HQK5</accession>
<feature type="compositionally biased region" description="Low complexity" evidence="1">
    <location>
        <begin position="406"/>
        <end position="431"/>
    </location>
</feature>
<feature type="compositionally biased region" description="Low complexity" evidence="1">
    <location>
        <begin position="280"/>
        <end position="291"/>
    </location>
</feature>
<keyword evidence="4" id="KW-1185">Reference proteome</keyword>